<keyword evidence="2" id="KW-1185">Reference proteome</keyword>
<dbReference type="RefSeq" id="WP_221287519.1">
    <property type="nucleotide sequence ID" value="NZ_AP024597.1"/>
</dbReference>
<sequence length="256" mass="29148">MIDARIINFLRLAEAYKGDLRLLGELELSIGNMKVISSVNIDEEDFKNLLKLGNDDITIRVGEGFLSIYDNVGKRELRVYSELKELFKKALAIYELLKVQAPSIVVFHGSNLSIVKRVIGYGVRKIEYFEATGTVVLNDLVELTNWDERCLINILLYAGDVIKPLKISDCQYYLPLLPLLVQRGGIFEKDYAEFGCNKVSPPNLNLLKVMLEKNLKNCYHISAGHPDKNIEKINYIEANYERARVFIVDDKVNVST</sequence>
<dbReference type="AlphaFoldDB" id="A0A8D5U7Y5"/>
<dbReference type="KEGG" id="csty:KN1_21540"/>
<dbReference type="Proteomes" id="UP000825123">
    <property type="component" value="Chromosome"/>
</dbReference>
<evidence type="ECO:0000313" key="2">
    <source>
        <dbReference type="Proteomes" id="UP000825123"/>
    </source>
</evidence>
<name>A0A8D5U7Y5_9CREN</name>
<protein>
    <submittedName>
        <fullName evidence="1">Uncharacterized protein</fullName>
    </submittedName>
</protein>
<accession>A0A8D5U7Y5</accession>
<reference evidence="1 2" key="1">
    <citation type="submission" date="2021-04" db="EMBL/GenBank/DDBJ databases">
        <title>Complete genome sequence of Stygiolobus sp. KN-1.</title>
        <authorList>
            <person name="Nakamura K."/>
            <person name="Sakai H."/>
            <person name="Kurosawa N."/>
        </authorList>
    </citation>
    <scope>NUCLEOTIDE SEQUENCE [LARGE SCALE GENOMIC DNA]</scope>
    <source>
        <strain evidence="1 2">KN-1</strain>
    </source>
</reference>
<dbReference type="EMBL" id="AP024597">
    <property type="protein sequence ID" value="BCU70857.1"/>
    <property type="molecule type" value="Genomic_DNA"/>
</dbReference>
<dbReference type="GeneID" id="66163886"/>
<evidence type="ECO:0000313" key="1">
    <source>
        <dbReference type="EMBL" id="BCU70857.1"/>
    </source>
</evidence>
<organism evidence="1 2">
    <name type="scientific">Stygiolobus caldivivus</name>
    <dbReference type="NCBI Taxonomy" id="2824673"/>
    <lineage>
        <taxon>Archaea</taxon>
        <taxon>Thermoproteota</taxon>
        <taxon>Thermoprotei</taxon>
        <taxon>Sulfolobales</taxon>
        <taxon>Sulfolobaceae</taxon>
        <taxon>Stygiolobus</taxon>
    </lineage>
</organism>
<gene>
    <name evidence="1" type="ORF">KN1_21540</name>
</gene>
<proteinExistence type="predicted"/>